<dbReference type="InterPro" id="IPR002541">
    <property type="entry name" value="Cyt_c_assembly"/>
</dbReference>
<protein>
    <recommendedName>
        <fullName evidence="4 9">Heme exporter protein C</fullName>
    </recommendedName>
    <alternativeName>
        <fullName evidence="9">Cytochrome c-type biogenesis protein</fullName>
    </alternativeName>
</protein>
<dbReference type="PANTHER" id="PTHR30071">
    <property type="entry name" value="HEME EXPORTER PROTEIN C"/>
    <property type="match status" value="1"/>
</dbReference>
<evidence type="ECO:0000256" key="3">
    <source>
        <dbReference type="ARBA" id="ARBA00005840"/>
    </source>
</evidence>
<feature type="transmembrane region" description="Helical" evidence="9">
    <location>
        <begin position="200"/>
        <end position="221"/>
    </location>
</feature>
<evidence type="ECO:0000259" key="10">
    <source>
        <dbReference type="Pfam" id="PF01578"/>
    </source>
</evidence>
<dbReference type="InterPro" id="IPR003557">
    <property type="entry name" value="Cyt_c_biogenesis_CcmC"/>
</dbReference>
<accession>A0A9X2EHD8</accession>
<evidence type="ECO:0000256" key="1">
    <source>
        <dbReference type="ARBA" id="ARBA00002442"/>
    </source>
</evidence>
<dbReference type="AlphaFoldDB" id="A0A9X2EHD8"/>
<feature type="transmembrane region" description="Helical" evidence="9">
    <location>
        <begin position="123"/>
        <end position="144"/>
    </location>
</feature>
<evidence type="ECO:0000313" key="11">
    <source>
        <dbReference type="EMBL" id="MCM8556711.1"/>
    </source>
</evidence>
<name>A0A9X2EHD8_9SPHN</name>
<comment type="subcellular location">
    <subcellularLocation>
        <location evidence="9">Cell inner membrane</location>
    </subcellularLocation>
    <subcellularLocation>
        <location evidence="2">Membrane</location>
        <topology evidence="2">Multi-pass membrane protein</topology>
    </subcellularLocation>
</comment>
<dbReference type="PANTHER" id="PTHR30071:SF1">
    <property type="entry name" value="CYTOCHROME B_B6 PROTEIN-RELATED"/>
    <property type="match status" value="1"/>
</dbReference>
<evidence type="ECO:0000256" key="6">
    <source>
        <dbReference type="ARBA" id="ARBA00022748"/>
    </source>
</evidence>
<dbReference type="Pfam" id="PF01578">
    <property type="entry name" value="Cytochrom_C_asm"/>
    <property type="match status" value="1"/>
</dbReference>
<proteinExistence type="inferred from homology"/>
<feature type="transmembrane region" description="Helical" evidence="9">
    <location>
        <begin position="60"/>
        <end position="80"/>
    </location>
</feature>
<dbReference type="GO" id="GO:0005886">
    <property type="term" value="C:plasma membrane"/>
    <property type="evidence" value="ECO:0007669"/>
    <property type="project" value="UniProtKB-SubCell"/>
</dbReference>
<dbReference type="NCBIfam" id="TIGR01191">
    <property type="entry name" value="ccmC"/>
    <property type="match status" value="1"/>
</dbReference>
<evidence type="ECO:0000256" key="8">
    <source>
        <dbReference type="ARBA" id="ARBA00023136"/>
    </source>
</evidence>
<keyword evidence="7 9" id="KW-1133">Transmembrane helix</keyword>
<dbReference type="PRINTS" id="PR01386">
    <property type="entry name" value="CCMCBIOGNSIS"/>
</dbReference>
<keyword evidence="9" id="KW-0997">Cell inner membrane</keyword>
<evidence type="ECO:0000256" key="4">
    <source>
        <dbReference type="ARBA" id="ARBA00016463"/>
    </source>
</evidence>
<keyword evidence="9" id="KW-1003">Cell membrane</keyword>
<feature type="domain" description="Cytochrome c assembly protein" evidence="10">
    <location>
        <begin position="24"/>
        <end position="182"/>
    </location>
</feature>
<dbReference type="RefSeq" id="WP_252112144.1">
    <property type="nucleotide sequence ID" value="NZ_JAMSHT010000001.1"/>
</dbReference>
<evidence type="ECO:0000256" key="9">
    <source>
        <dbReference type="RuleBase" id="RU364092"/>
    </source>
</evidence>
<keyword evidence="8 9" id="KW-0472">Membrane</keyword>
<keyword evidence="12" id="KW-1185">Reference proteome</keyword>
<dbReference type="GO" id="GO:0020037">
    <property type="term" value="F:heme binding"/>
    <property type="evidence" value="ECO:0007669"/>
    <property type="project" value="InterPro"/>
</dbReference>
<gene>
    <name evidence="9" type="primary">ccmC</name>
    <name evidence="11" type="ORF">NDO55_02615</name>
</gene>
<reference evidence="11" key="1">
    <citation type="submission" date="2022-06" db="EMBL/GenBank/DDBJ databases">
        <title>Sphingomicrobium sedimins sp. nov., a marine bacterium isolated from tidal flat.</title>
        <authorList>
            <person name="Kim C.-H."/>
            <person name="Yoo Y."/>
            <person name="Kim J.-J."/>
        </authorList>
    </citation>
    <scope>NUCLEOTIDE SEQUENCE</scope>
    <source>
        <strain evidence="11">GRR-S6-50</strain>
    </source>
</reference>
<dbReference type="EMBL" id="JAMSHT010000001">
    <property type="protein sequence ID" value="MCM8556711.1"/>
    <property type="molecule type" value="Genomic_DNA"/>
</dbReference>
<evidence type="ECO:0000256" key="5">
    <source>
        <dbReference type="ARBA" id="ARBA00022692"/>
    </source>
</evidence>
<comment type="function">
    <text evidence="1 9">Required for the export of heme to the periplasm for the biogenesis of c-type cytochromes.</text>
</comment>
<keyword evidence="5 9" id="KW-0812">Transmembrane</keyword>
<dbReference type="Proteomes" id="UP001155128">
    <property type="component" value="Unassembled WGS sequence"/>
</dbReference>
<feature type="transmembrane region" description="Helical" evidence="9">
    <location>
        <begin position="92"/>
        <end position="111"/>
    </location>
</feature>
<keyword evidence="9" id="KW-0813">Transport</keyword>
<dbReference type="GO" id="GO:0015232">
    <property type="term" value="F:heme transmembrane transporter activity"/>
    <property type="evidence" value="ECO:0007669"/>
    <property type="project" value="InterPro"/>
</dbReference>
<evidence type="ECO:0000256" key="7">
    <source>
        <dbReference type="ARBA" id="ARBA00022989"/>
    </source>
</evidence>
<keyword evidence="6 9" id="KW-0201">Cytochrome c-type biogenesis</keyword>
<dbReference type="InterPro" id="IPR045062">
    <property type="entry name" value="Cyt_c_biogenesis_CcsA/CcmC"/>
</dbReference>
<sequence>MHRFANPSRFLKIARPVTGWTLWSGILLVVAGIVGGLFLVPADYLQGETFRILYIHAPSAWLGMAGWSGIAVASIAVLVWRHPLAAIAGRALAPVGATFTALCLITGSIWGRPTWGTWWEWDGRLTSMLILFFLFLGYMALADAEADRRPDGEGRLTAIFGLVGAINLPIIHYSVIWWNTLHQGRSISIVEGRSSIDPSMLWPLGLAFLGFTLLFTAIVLMRMRAMIAQQKVDRRLKRRAETGA</sequence>
<organism evidence="11 12">
    <name type="scientific">Sphingomicrobium sediminis</name>
    <dbReference type="NCBI Taxonomy" id="2950949"/>
    <lineage>
        <taxon>Bacteria</taxon>
        <taxon>Pseudomonadati</taxon>
        <taxon>Pseudomonadota</taxon>
        <taxon>Alphaproteobacteria</taxon>
        <taxon>Sphingomonadales</taxon>
        <taxon>Sphingomonadaceae</taxon>
        <taxon>Sphingomicrobium</taxon>
    </lineage>
</organism>
<evidence type="ECO:0000256" key="2">
    <source>
        <dbReference type="ARBA" id="ARBA00004141"/>
    </source>
</evidence>
<feature type="transmembrane region" description="Helical" evidence="9">
    <location>
        <begin position="156"/>
        <end position="180"/>
    </location>
</feature>
<comment type="similarity">
    <text evidence="3 9">Belongs to the CcmC/CycZ/HelC family.</text>
</comment>
<dbReference type="GO" id="GO:0017004">
    <property type="term" value="P:cytochrome complex assembly"/>
    <property type="evidence" value="ECO:0007669"/>
    <property type="project" value="UniProtKB-KW"/>
</dbReference>
<evidence type="ECO:0000313" key="12">
    <source>
        <dbReference type="Proteomes" id="UP001155128"/>
    </source>
</evidence>
<comment type="caution">
    <text evidence="11">The sequence shown here is derived from an EMBL/GenBank/DDBJ whole genome shotgun (WGS) entry which is preliminary data.</text>
</comment>
<feature type="transmembrane region" description="Helical" evidence="9">
    <location>
        <begin position="20"/>
        <end position="40"/>
    </location>
</feature>